<dbReference type="EMBL" id="JADNYJ010000067">
    <property type="protein sequence ID" value="KAF8893206.1"/>
    <property type="molecule type" value="Genomic_DNA"/>
</dbReference>
<sequence>MAHRVKFGPFVATRFRPSKFHSPLLCVLLLALFSYFDGCRCRYPFAFHIFLSSLLPDCFWDLFSLSTDLGVSDSFCYNVCRFYVNIRNWSHCNMHALL</sequence>
<gene>
    <name evidence="1" type="ORF">CPB84DRAFT_1783418</name>
</gene>
<reference evidence="1" key="1">
    <citation type="submission" date="2020-11" db="EMBL/GenBank/DDBJ databases">
        <authorList>
            <consortium name="DOE Joint Genome Institute"/>
            <person name="Ahrendt S."/>
            <person name="Riley R."/>
            <person name="Andreopoulos W."/>
            <person name="LaButti K."/>
            <person name="Pangilinan J."/>
            <person name="Ruiz-duenas F.J."/>
            <person name="Barrasa J.M."/>
            <person name="Sanchez-Garcia M."/>
            <person name="Camarero S."/>
            <person name="Miyauchi S."/>
            <person name="Serrano A."/>
            <person name="Linde D."/>
            <person name="Babiker R."/>
            <person name="Drula E."/>
            <person name="Ayuso-Fernandez I."/>
            <person name="Pacheco R."/>
            <person name="Padilla G."/>
            <person name="Ferreira P."/>
            <person name="Barriuso J."/>
            <person name="Kellner H."/>
            <person name="Castanera R."/>
            <person name="Alfaro M."/>
            <person name="Ramirez L."/>
            <person name="Pisabarro A.G."/>
            <person name="Kuo A."/>
            <person name="Tritt A."/>
            <person name="Lipzen A."/>
            <person name="He G."/>
            <person name="Yan M."/>
            <person name="Ng V."/>
            <person name="Cullen D."/>
            <person name="Martin F."/>
            <person name="Rosso M.-N."/>
            <person name="Henrissat B."/>
            <person name="Hibbett D."/>
            <person name="Martinez A.T."/>
            <person name="Grigoriev I.V."/>
        </authorList>
    </citation>
    <scope>NUCLEOTIDE SEQUENCE</scope>
    <source>
        <strain evidence="1">AH 44721</strain>
    </source>
</reference>
<evidence type="ECO:0000313" key="1">
    <source>
        <dbReference type="EMBL" id="KAF8893206.1"/>
    </source>
</evidence>
<feature type="non-terminal residue" evidence="1">
    <location>
        <position position="98"/>
    </location>
</feature>
<organism evidence="1 2">
    <name type="scientific">Gymnopilus junonius</name>
    <name type="common">Spectacular rustgill mushroom</name>
    <name type="synonym">Gymnopilus spectabilis subsp. junonius</name>
    <dbReference type="NCBI Taxonomy" id="109634"/>
    <lineage>
        <taxon>Eukaryota</taxon>
        <taxon>Fungi</taxon>
        <taxon>Dikarya</taxon>
        <taxon>Basidiomycota</taxon>
        <taxon>Agaricomycotina</taxon>
        <taxon>Agaricomycetes</taxon>
        <taxon>Agaricomycetidae</taxon>
        <taxon>Agaricales</taxon>
        <taxon>Agaricineae</taxon>
        <taxon>Hymenogastraceae</taxon>
        <taxon>Gymnopilus</taxon>
    </lineage>
</organism>
<keyword evidence="2" id="KW-1185">Reference proteome</keyword>
<proteinExistence type="predicted"/>
<name>A0A9P5TKK0_GYMJU</name>
<comment type="caution">
    <text evidence="1">The sequence shown here is derived from an EMBL/GenBank/DDBJ whole genome shotgun (WGS) entry which is preliminary data.</text>
</comment>
<accession>A0A9P5TKK0</accession>
<evidence type="ECO:0000313" key="2">
    <source>
        <dbReference type="Proteomes" id="UP000724874"/>
    </source>
</evidence>
<dbReference type="AlphaFoldDB" id="A0A9P5TKK0"/>
<protein>
    <submittedName>
        <fullName evidence="1">Uncharacterized protein</fullName>
    </submittedName>
</protein>
<dbReference type="Proteomes" id="UP000724874">
    <property type="component" value="Unassembled WGS sequence"/>
</dbReference>